<evidence type="ECO:0000256" key="8">
    <source>
        <dbReference type="ARBA" id="ARBA00023047"/>
    </source>
</evidence>
<keyword evidence="7 15" id="KW-0732">Signal</keyword>
<dbReference type="Pfam" id="PF22461">
    <property type="entry name" value="SLBB_2"/>
    <property type="match status" value="1"/>
</dbReference>
<protein>
    <submittedName>
        <fullName evidence="18">Polysaccharide export outer membrane protein</fullName>
    </submittedName>
</protein>
<dbReference type="PANTHER" id="PTHR33619">
    <property type="entry name" value="POLYSACCHARIDE EXPORT PROTEIN GFCE-RELATED"/>
    <property type="match status" value="1"/>
</dbReference>
<evidence type="ECO:0000259" key="17">
    <source>
        <dbReference type="Pfam" id="PF22461"/>
    </source>
</evidence>
<dbReference type="GO" id="GO:0006811">
    <property type="term" value="P:monoatomic ion transport"/>
    <property type="evidence" value="ECO:0007669"/>
    <property type="project" value="UniProtKB-KW"/>
</dbReference>
<organism evidence="18 19">
    <name type="scientific">Terriglobus roseus</name>
    <dbReference type="NCBI Taxonomy" id="392734"/>
    <lineage>
        <taxon>Bacteria</taxon>
        <taxon>Pseudomonadati</taxon>
        <taxon>Acidobacteriota</taxon>
        <taxon>Terriglobia</taxon>
        <taxon>Terriglobales</taxon>
        <taxon>Acidobacteriaceae</taxon>
        <taxon>Terriglobus</taxon>
    </lineage>
</organism>
<dbReference type="Pfam" id="PF02563">
    <property type="entry name" value="Poly_export"/>
    <property type="match status" value="1"/>
</dbReference>
<dbReference type="InterPro" id="IPR054765">
    <property type="entry name" value="SLBB_dom"/>
</dbReference>
<evidence type="ECO:0000256" key="1">
    <source>
        <dbReference type="ARBA" id="ARBA00004571"/>
    </source>
</evidence>
<evidence type="ECO:0000256" key="13">
    <source>
        <dbReference type="ARBA" id="ARBA00023237"/>
    </source>
</evidence>
<dbReference type="OrthoDB" id="197007at2"/>
<keyword evidence="14" id="KW-0449">Lipoprotein</keyword>
<keyword evidence="4" id="KW-1134">Transmembrane beta strand</keyword>
<keyword evidence="12" id="KW-0564">Palmitate</keyword>
<dbReference type="GO" id="GO:0015159">
    <property type="term" value="F:polysaccharide transmembrane transporter activity"/>
    <property type="evidence" value="ECO:0007669"/>
    <property type="project" value="InterPro"/>
</dbReference>
<evidence type="ECO:0000256" key="10">
    <source>
        <dbReference type="ARBA" id="ARBA00023114"/>
    </source>
</evidence>
<keyword evidence="3" id="KW-0813">Transport</keyword>
<dbReference type="AlphaFoldDB" id="A0A1H4T6L0"/>
<dbReference type="InterPro" id="IPR049712">
    <property type="entry name" value="Poly_export"/>
</dbReference>
<evidence type="ECO:0000256" key="5">
    <source>
        <dbReference type="ARBA" id="ARBA00022597"/>
    </source>
</evidence>
<reference evidence="18 19" key="1">
    <citation type="submission" date="2016-10" db="EMBL/GenBank/DDBJ databases">
        <authorList>
            <person name="de Groot N.N."/>
        </authorList>
    </citation>
    <scope>NUCLEOTIDE SEQUENCE [LARGE SCALE GENOMIC DNA]</scope>
    <source>
        <strain evidence="18 19">AB35.6</strain>
    </source>
</reference>
<gene>
    <name evidence="18" type="ORF">SAMN05443244_3662</name>
</gene>
<evidence type="ECO:0000256" key="3">
    <source>
        <dbReference type="ARBA" id="ARBA00022448"/>
    </source>
</evidence>
<dbReference type="GO" id="GO:0009279">
    <property type="term" value="C:cell outer membrane"/>
    <property type="evidence" value="ECO:0007669"/>
    <property type="project" value="UniProtKB-SubCell"/>
</dbReference>
<feature type="domain" description="SLBB" evidence="17">
    <location>
        <begin position="223"/>
        <end position="303"/>
    </location>
</feature>
<name>A0A1H4T6L0_9BACT</name>
<comment type="similarity">
    <text evidence="2">Belongs to the BexD/CtrA/VexA family.</text>
</comment>
<evidence type="ECO:0000256" key="9">
    <source>
        <dbReference type="ARBA" id="ARBA00023065"/>
    </source>
</evidence>
<dbReference type="PANTHER" id="PTHR33619:SF3">
    <property type="entry name" value="POLYSACCHARIDE EXPORT PROTEIN GFCE-RELATED"/>
    <property type="match status" value="1"/>
</dbReference>
<feature type="domain" description="Polysaccharide export protein N-terminal" evidence="16">
    <location>
        <begin position="61"/>
        <end position="137"/>
    </location>
</feature>
<proteinExistence type="inferred from homology"/>
<comment type="subcellular location">
    <subcellularLocation>
        <location evidence="1">Cell outer membrane</location>
        <topology evidence="1">Multi-pass membrane protein</topology>
    </subcellularLocation>
</comment>
<keyword evidence="13" id="KW-0998">Cell outer membrane</keyword>
<keyword evidence="9" id="KW-0406">Ion transport</keyword>
<sequence length="332" mass="34756">MSLTRVLRLLKAAILAALCLAICTAFCLPAAAQYTGTVPTSAPGLNVHLPITTDPAVLFPPQRELTLMPGDLLKISVYGVDPEYTDSERVDLDGSIRMNLGGVIHVAGLSVKDAEAAMSERFEKAEIFHSAQVSIELTEAPQHFATVVGEVKGTVPVLGPKRLLEIVAANGGIPATASTILRIDRVGQAEPIIVDIGNDPARTMQANIPIFTGDVITVGRVGQYYVLGAVVKPGVGQLSGSVPVTAVEAVSAAGGMTFPAKGDEARLIRNVGGQRTIINLQLRQIQDGKIADVVLQSDDILLVPSSGLKKFLATQSSGTVIALVVAMATILR</sequence>
<evidence type="ECO:0000259" key="16">
    <source>
        <dbReference type="Pfam" id="PF02563"/>
    </source>
</evidence>
<evidence type="ECO:0000256" key="15">
    <source>
        <dbReference type="SAM" id="SignalP"/>
    </source>
</evidence>
<evidence type="ECO:0000256" key="14">
    <source>
        <dbReference type="ARBA" id="ARBA00023288"/>
    </source>
</evidence>
<evidence type="ECO:0000256" key="12">
    <source>
        <dbReference type="ARBA" id="ARBA00023139"/>
    </source>
</evidence>
<evidence type="ECO:0000256" key="4">
    <source>
        <dbReference type="ARBA" id="ARBA00022452"/>
    </source>
</evidence>
<keyword evidence="11" id="KW-0472">Membrane</keyword>
<dbReference type="Proteomes" id="UP000182409">
    <property type="component" value="Unassembled WGS sequence"/>
</dbReference>
<keyword evidence="5" id="KW-0762">Sugar transport</keyword>
<dbReference type="GO" id="GO:0015288">
    <property type="term" value="F:porin activity"/>
    <property type="evidence" value="ECO:0007669"/>
    <property type="project" value="UniProtKB-KW"/>
</dbReference>
<evidence type="ECO:0000313" key="18">
    <source>
        <dbReference type="EMBL" id="SEC52086.1"/>
    </source>
</evidence>
<keyword evidence="8" id="KW-0625">Polysaccharide transport</keyword>
<dbReference type="InterPro" id="IPR003715">
    <property type="entry name" value="Poly_export_N"/>
</dbReference>
<dbReference type="RefSeq" id="WP_083350629.1">
    <property type="nucleotide sequence ID" value="NZ_FNSD01000001.1"/>
</dbReference>
<evidence type="ECO:0000256" key="2">
    <source>
        <dbReference type="ARBA" id="ARBA00009450"/>
    </source>
</evidence>
<evidence type="ECO:0000256" key="7">
    <source>
        <dbReference type="ARBA" id="ARBA00022729"/>
    </source>
</evidence>
<accession>A0A1H4T6L0</accession>
<dbReference type="GO" id="GO:0046930">
    <property type="term" value="C:pore complex"/>
    <property type="evidence" value="ECO:0007669"/>
    <property type="project" value="UniProtKB-KW"/>
</dbReference>
<dbReference type="Gene3D" id="3.10.560.10">
    <property type="entry name" value="Outer membrane lipoprotein wza domain like"/>
    <property type="match status" value="1"/>
</dbReference>
<evidence type="ECO:0000256" key="11">
    <source>
        <dbReference type="ARBA" id="ARBA00023136"/>
    </source>
</evidence>
<keyword evidence="6" id="KW-0812">Transmembrane</keyword>
<dbReference type="EMBL" id="FNSD01000001">
    <property type="protein sequence ID" value="SEC52086.1"/>
    <property type="molecule type" value="Genomic_DNA"/>
</dbReference>
<feature type="chain" id="PRO_5010321821" evidence="15">
    <location>
        <begin position="33"/>
        <end position="332"/>
    </location>
</feature>
<keyword evidence="10" id="KW-0626">Porin</keyword>
<evidence type="ECO:0000313" key="19">
    <source>
        <dbReference type="Proteomes" id="UP000182409"/>
    </source>
</evidence>
<dbReference type="Gene3D" id="3.30.1950.10">
    <property type="entry name" value="wza like domain"/>
    <property type="match status" value="1"/>
</dbReference>
<feature type="signal peptide" evidence="15">
    <location>
        <begin position="1"/>
        <end position="32"/>
    </location>
</feature>
<evidence type="ECO:0000256" key="6">
    <source>
        <dbReference type="ARBA" id="ARBA00022692"/>
    </source>
</evidence>